<dbReference type="EMBL" id="RFFI01000028">
    <property type="protein sequence ID" value="RMI12836.1"/>
    <property type="molecule type" value="Genomic_DNA"/>
</dbReference>
<dbReference type="GO" id="GO:0000160">
    <property type="term" value="P:phosphorelay signal transduction system"/>
    <property type="evidence" value="ECO:0007669"/>
    <property type="project" value="UniProtKB-KW"/>
</dbReference>
<evidence type="ECO:0000256" key="3">
    <source>
        <dbReference type="ARBA" id="ARBA00012438"/>
    </source>
</evidence>
<evidence type="ECO:0000256" key="6">
    <source>
        <dbReference type="ARBA" id="ARBA00022692"/>
    </source>
</evidence>
<keyword evidence="4" id="KW-0597">Phosphoprotein</keyword>
<feature type="compositionally biased region" description="Low complexity" evidence="11">
    <location>
        <begin position="857"/>
        <end position="873"/>
    </location>
</feature>
<feature type="region of interest" description="Disordered" evidence="11">
    <location>
        <begin position="852"/>
        <end position="941"/>
    </location>
</feature>
<organism evidence="14 15">
    <name type="scientific">Cellulomonas triticagri</name>
    <dbReference type="NCBI Taxonomy" id="2483352"/>
    <lineage>
        <taxon>Bacteria</taxon>
        <taxon>Bacillati</taxon>
        <taxon>Actinomycetota</taxon>
        <taxon>Actinomycetes</taxon>
        <taxon>Micrococcales</taxon>
        <taxon>Cellulomonadaceae</taxon>
        <taxon>Cellulomonas</taxon>
    </lineage>
</organism>
<feature type="domain" description="Histidine kinase" evidence="13">
    <location>
        <begin position="423"/>
        <end position="631"/>
    </location>
</feature>
<evidence type="ECO:0000256" key="12">
    <source>
        <dbReference type="SAM" id="Phobius"/>
    </source>
</evidence>
<gene>
    <name evidence="14" type="ORF">EBM89_06965</name>
</gene>
<evidence type="ECO:0000256" key="5">
    <source>
        <dbReference type="ARBA" id="ARBA00022679"/>
    </source>
</evidence>
<dbReference type="PROSITE" id="PS50109">
    <property type="entry name" value="HIS_KIN"/>
    <property type="match status" value="1"/>
</dbReference>
<dbReference type="Gene3D" id="3.30.565.10">
    <property type="entry name" value="Histidine kinase-like ATPase, C-terminal domain"/>
    <property type="match status" value="1"/>
</dbReference>
<evidence type="ECO:0000256" key="11">
    <source>
        <dbReference type="SAM" id="MobiDB-lite"/>
    </source>
</evidence>
<comment type="subcellular location">
    <subcellularLocation>
        <location evidence="2">Membrane</location>
    </subcellularLocation>
</comment>
<dbReference type="EC" id="2.7.13.3" evidence="3"/>
<name>A0A3M2JKV0_9CELL</name>
<dbReference type="Pfam" id="PF02518">
    <property type="entry name" value="HATPase_c"/>
    <property type="match status" value="1"/>
</dbReference>
<evidence type="ECO:0000256" key="9">
    <source>
        <dbReference type="ARBA" id="ARBA00023012"/>
    </source>
</evidence>
<keyword evidence="5" id="KW-0808">Transferase</keyword>
<dbReference type="PRINTS" id="PR00344">
    <property type="entry name" value="BCTRLSENSOR"/>
</dbReference>
<keyword evidence="8 12" id="KW-1133">Transmembrane helix</keyword>
<dbReference type="RefSeq" id="WP_122148723.1">
    <property type="nucleotide sequence ID" value="NZ_RFFI01000028.1"/>
</dbReference>
<dbReference type="Proteomes" id="UP000269289">
    <property type="component" value="Unassembled WGS sequence"/>
</dbReference>
<keyword evidence="7" id="KW-0418">Kinase</keyword>
<dbReference type="SMART" id="SM00387">
    <property type="entry name" value="HATPase_c"/>
    <property type="match status" value="1"/>
</dbReference>
<dbReference type="PANTHER" id="PTHR45436:SF5">
    <property type="entry name" value="SENSOR HISTIDINE KINASE TRCS"/>
    <property type="match status" value="1"/>
</dbReference>
<protein>
    <recommendedName>
        <fullName evidence="3">histidine kinase</fullName>
        <ecNumber evidence="3">2.7.13.3</ecNumber>
    </recommendedName>
</protein>
<keyword evidence="15" id="KW-1185">Reference proteome</keyword>
<dbReference type="InterPro" id="IPR050428">
    <property type="entry name" value="TCS_sensor_his_kinase"/>
</dbReference>
<evidence type="ECO:0000259" key="13">
    <source>
        <dbReference type="PROSITE" id="PS50109"/>
    </source>
</evidence>
<evidence type="ECO:0000256" key="8">
    <source>
        <dbReference type="ARBA" id="ARBA00022989"/>
    </source>
</evidence>
<dbReference type="InterPro" id="IPR004358">
    <property type="entry name" value="Sig_transdc_His_kin-like_C"/>
</dbReference>
<evidence type="ECO:0000313" key="15">
    <source>
        <dbReference type="Proteomes" id="UP000269289"/>
    </source>
</evidence>
<feature type="compositionally biased region" description="Low complexity" evidence="11">
    <location>
        <begin position="775"/>
        <end position="795"/>
    </location>
</feature>
<comment type="catalytic activity">
    <reaction evidence="1">
        <text>ATP + protein L-histidine = ADP + protein N-phospho-L-histidine.</text>
        <dbReference type="EC" id="2.7.13.3"/>
    </reaction>
</comment>
<dbReference type="SUPFAM" id="SSF55874">
    <property type="entry name" value="ATPase domain of HSP90 chaperone/DNA topoisomerase II/histidine kinase"/>
    <property type="match status" value="1"/>
</dbReference>
<accession>A0A3M2JKV0</accession>
<evidence type="ECO:0000256" key="4">
    <source>
        <dbReference type="ARBA" id="ARBA00022553"/>
    </source>
</evidence>
<evidence type="ECO:0000256" key="1">
    <source>
        <dbReference type="ARBA" id="ARBA00000085"/>
    </source>
</evidence>
<feature type="region of interest" description="Disordered" evidence="11">
    <location>
        <begin position="775"/>
        <end position="822"/>
    </location>
</feature>
<dbReference type="GO" id="GO:0005886">
    <property type="term" value="C:plasma membrane"/>
    <property type="evidence" value="ECO:0007669"/>
    <property type="project" value="TreeGrafter"/>
</dbReference>
<feature type="region of interest" description="Disordered" evidence="11">
    <location>
        <begin position="687"/>
        <end position="761"/>
    </location>
</feature>
<dbReference type="PANTHER" id="PTHR45436">
    <property type="entry name" value="SENSOR HISTIDINE KINASE YKOH"/>
    <property type="match status" value="1"/>
</dbReference>
<feature type="compositionally biased region" description="Low complexity" evidence="11">
    <location>
        <begin position="916"/>
        <end position="932"/>
    </location>
</feature>
<dbReference type="OrthoDB" id="4652229at2"/>
<dbReference type="AlphaFoldDB" id="A0A3M2JKV0"/>
<feature type="region of interest" description="Disordered" evidence="11">
    <location>
        <begin position="1"/>
        <end position="23"/>
    </location>
</feature>
<dbReference type="Gene3D" id="6.10.340.10">
    <property type="match status" value="1"/>
</dbReference>
<reference evidence="14 15" key="1">
    <citation type="submission" date="2018-10" db="EMBL/GenBank/DDBJ databases">
        <title>Isolation, diversity and antifungal activity of actinobacteria from wheat.</title>
        <authorList>
            <person name="Han C."/>
        </authorList>
    </citation>
    <scope>NUCLEOTIDE SEQUENCE [LARGE SCALE GENOMIC DNA]</scope>
    <source>
        <strain evidence="14 15">NEAU-YY56</strain>
    </source>
</reference>
<evidence type="ECO:0000256" key="10">
    <source>
        <dbReference type="ARBA" id="ARBA00023136"/>
    </source>
</evidence>
<dbReference type="InterPro" id="IPR005467">
    <property type="entry name" value="His_kinase_dom"/>
</dbReference>
<dbReference type="InterPro" id="IPR003594">
    <property type="entry name" value="HATPase_dom"/>
</dbReference>
<feature type="compositionally biased region" description="Pro residues" evidence="11">
    <location>
        <begin position="640"/>
        <end position="660"/>
    </location>
</feature>
<feature type="transmembrane region" description="Helical" evidence="12">
    <location>
        <begin position="316"/>
        <end position="338"/>
    </location>
</feature>
<evidence type="ECO:0000313" key="14">
    <source>
        <dbReference type="EMBL" id="RMI12836.1"/>
    </source>
</evidence>
<evidence type="ECO:0000256" key="2">
    <source>
        <dbReference type="ARBA" id="ARBA00004370"/>
    </source>
</evidence>
<keyword evidence="9" id="KW-0902">Two-component regulatory system</keyword>
<feature type="region of interest" description="Disordered" evidence="11">
    <location>
        <begin position="636"/>
        <end position="662"/>
    </location>
</feature>
<feature type="transmembrane region" description="Helical" evidence="12">
    <location>
        <begin position="32"/>
        <end position="52"/>
    </location>
</feature>
<dbReference type="GO" id="GO:0004673">
    <property type="term" value="F:protein histidine kinase activity"/>
    <property type="evidence" value="ECO:0007669"/>
    <property type="project" value="UniProtKB-EC"/>
</dbReference>
<feature type="compositionally biased region" description="Low complexity" evidence="11">
    <location>
        <begin position="808"/>
        <end position="822"/>
    </location>
</feature>
<proteinExistence type="predicted"/>
<sequence>MAGPEVAEEAAPPPQAPARRAGRTRGGVWRKVLGVALVPVLALAGGAAYVGVTALSDAATARDLARVLSEENAQTMFQLGQALEAERRTSALHAEGRAAPEDRADTRLSTDGLLGSLRDAIGGPEDHDALVLGVSQLETLPVLLASARSVEDAAGPHEVYAAYTAVITGYGRIITALSADVADAGLSARLRVIALAAELDGTVVEAVDAVVAGVWSAQAGGPADVVGSARGRLAVTDAKIRELAGLLPDVASGVPPLPDDAMAALAAAAAGEALPEDTPSALALTTQYRETLGAARQAELAGLVAQADEIADGADVVLLVVSGVAVGVLLLTAALAVVMSRRVGRPLAALADAADLVRDHLGALGESADGAVVAPPDLPQVAVSGTDEVARVAAAINTLNDTTVRVTSALVAARSAAAESFVNIARRSQRLLVRQLAVLDQLERSEENPAVVAQLFSVDHLATRMHRQAESLLVLAGVESARRVRDPMPVSDVIRSAASQVEDYERVEITAEVDPAVHGRVAMPAAHLVAEVLENALQSSDPAVPVHARVVTHEAGVVVSVTDSGIGISARKLELIGEALHAPLASQGQVSSEGLGIGVISRLARRLGVQVRYQSQEGVGTTVSVLLPDAVLAGREDRAVPPPPATVSSPPPGPPVPPAAEVPLGAVPPVGAPSIDLAGAAPWAPVVGETEPVTPPPSGRRVPKRPAGGSVLPSRGRRTTSRPHAAEPPVASGATGQVFQPLPSAPLPGTPSGEHAAVPVAAPGGFAPPPVASFGGPPAATAPTPAFGAPAPAGAGPFGLPPAGGAPGAAAPAAPVVPAVPAPGGAVEEVRRRNALASAALAELSHMSRYVPEQAGSGAPALSRRAPAASDSPPGGGATPGAPEPVAASQPKDPDQVRSMLSGMQRGLTRARRSVSSATDGSGPAPAAGTPPTDGPTGGPQ</sequence>
<evidence type="ECO:0000256" key="7">
    <source>
        <dbReference type="ARBA" id="ARBA00022777"/>
    </source>
</evidence>
<keyword evidence="6 12" id="KW-0812">Transmembrane</keyword>
<comment type="caution">
    <text evidence="14">The sequence shown here is derived from an EMBL/GenBank/DDBJ whole genome shotgun (WGS) entry which is preliminary data.</text>
</comment>
<dbReference type="InterPro" id="IPR036890">
    <property type="entry name" value="HATPase_C_sf"/>
</dbReference>
<keyword evidence="10 12" id="KW-0472">Membrane</keyword>